<gene>
    <name evidence="4" type="ORF">E2F46_17250</name>
</gene>
<sequence length="148" mass="15855">MAEGRGVIRAAAQGDAAEVARLSALLGYPGDAITMSERLAQLLASPTHAVLVDDAGDGPLAGYVAIEQRLLVVGGLRVEIVALVVDAGLRRSGRGRRLLEAAERWARERGATEVFLRSNVLRHEAHAFYPALGYACRKTQHAYAKPLD</sequence>
<comment type="caution">
    <text evidence="4">The sequence shown here is derived from an EMBL/GenBank/DDBJ whole genome shotgun (WGS) entry which is preliminary data.</text>
</comment>
<evidence type="ECO:0000256" key="1">
    <source>
        <dbReference type="ARBA" id="ARBA00022679"/>
    </source>
</evidence>
<protein>
    <submittedName>
        <fullName evidence="4">GNAT family N-acetyltransferase</fullName>
    </submittedName>
</protein>
<dbReference type="RefSeq" id="WP_133323823.1">
    <property type="nucleotide sequence ID" value="NZ_SMTF01000029.1"/>
</dbReference>
<dbReference type="PROSITE" id="PS51186">
    <property type="entry name" value="GNAT"/>
    <property type="match status" value="1"/>
</dbReference>
<dbReference type="InterPro" id="IPR000182">
    <property type="entry name" value="GNAT_dom"/>
</dbReference>
<accession>A0A4R5TRA1</accession>
<dbReference type="InterPro" id="IPR016181">
    <property type="entry name" value="Acyl_CoA_acyltransferase"/>
</dbReference>
<dbReference type="Proteomes" id="UP000294796">
    <property type="component" value="Unassembled WGS sequence"/>
</dbReference>
<proteinExistence type="predicted"/>
<dbReference type="EMBL" id="SMTF01000029">
    <property type="protein sequence ID" value="TDK18566.1"/>
    <property type="molecule type" value="Genomic_DNA"/>
</dbReference>
<dbReference type="PANTHER" id="PTHR43877">
    <property type="entry name" value="AMINOALKYLPHOSPHONATE N-ACETYLTRANSFERASE-RELATED-RELATED"/>
    <property type="match status" value="1"/>
</dbReference>
<evidence type="ECO:0000313" key="4">
    <source>
        <dbReference type="EMBL" id="TDK18566.1"/>
    </source>
</evidence>
<keyword evidence="5" id="KW-1185">Reference proteome</keyword>
<evidence type="ECO:0000256" key="2">
    <source>
        <dbReference type="ARBA" id="ARBA00023315"/>
    </source>
</evidence>
<dbReference type="OrthoDB" id="6456007at2"/>
<keyword evidence="1 4" id="KW-0808">Transferase</keyword>
<dbReference type="Pfam" id="PF00583">
    <property type="entry name" value="Acetyltransf_1"/>
    <property type="match status" value="1"/>
</dbReference>
<dbReference type="SUPFAM" id="SSF55729">
    <property type="entry name" value="Acyl-CoA N-acyltransferases (Nat)"/>
    <property type="match status" value="1"/>
</dbReference>
<keyword evidence="2" id="KW-0012">Acyltransferase</keyword>
<evidence type="ECO:0000313" key="5">
    <source>
        <dbReference type="Proteomes" id="UP000294796"/>
    </source>
</evidence>
<feature type="domain" description="N-acetyltransferase" evidence="3">
    <location>
        <begin position="6"/>
        <end position="148"/>
    </location>
</feature>
<dbReference type="AlphaFoldDB" id="A0A4R5TRA1"/>
<dbReference type="Gene3D" id="3.40.630.30">
    <property type="match status" value="1"/>
</dbReference>
<dbReference type="GO" id="GO:0016747">
    <property type="term" value="F:acyltransferase activity, transferring groups other than amino-acyl groups"/>
    <property type="evidence" value="ECO:0007669"/>
    <property type="project" value="InterPro"/>
</dbReference>
<name>A0A4R5TRA1_9GAMM</name>
<dbReference type="InterPro" id="IPR050832">
    <property type="entry name" value="Bact_Acetyltransf"/>
</dbReference>
<evidence type="ECO:0000259" key="3">
    <source>
        <dbReference type="PROSITE" id="PS51186"/>
    </source>
</evidence>
<reference evidence="4 5" key="1">
    <citation type="submission" date="2019-03" db="EMBL/GenBank/DDBJ databases">
        <title>Luteimonas zhaokaii sp.nov., isolated from the rectal contents of Plateau pika in Yushu, Qinghai Province, China.</title>
        <authorList>
            <person name="Zhang G."/>
        </authorList>
    </citation>
    <scope>NUCLEOTIDE SEQUENCE [LARGE SCALE GENOMIC DNA]</scope>
    <source>
        <strain evidence="4 5">B9</strain>
    </source>
</reference>
<organism evidence="4 5">
    <name type="scientific">Luteimonas aestuarii</name>
    <dbReference type="NCBI Taxonomy" id="453837"/>
    <lineage>
        <taxon>Bacteria</taxon>
        <taxon>Pseudomonadati</taxon>
        <taxon>Pseudomonadota</taxon>
        <taxon>Gammaproteobacteria</taxon>
        <taxon>Lysobacterales</taxon>
        <taxon>Lysobacteraceae</taxon>
        <taxon>Luteimonas</taxon>
    </lineage>
</organism>